<evidence type="ECO:0000313" key="3">
    <source>
        <dbReference type="Proteomes" id="UP000077755"/>
    </source>
</evidence>
<keyword evidence="3" id="KW-1185">Reference proteome</keyword>
<dbReference type="AlphaFoldDB" id="A0A161XRI0"/>
<evidence type="ECO:0000313" key="2">
    <source>
        <dbReference type="EMBL" id="WOH00702.1"/>
    </source>
</evidence>
<protein>
    <submittedName>
        <fullName evidence="1">Uncharacterized protein</fullName>
    </submittedName>
</protein>
<dbReference type="EMBL" id="CP093347">
    <property type="protein sequence ID" value="WOH00702.1"/>
    <property type="molecule type" value="Genomic_DNA"/>
</dbReference>
<name>A0A161XRI0_DAUCS</name>
<proteinExistence type="predicted"/>
<dbReference type="Proteomes" id="UP000077755">
    <property type="component" value="Chromosome 5"/>
</dbReference>
<accession>A0A161XRI0</accession>
<reference evidence="1" key="1">
    <citation type="journal article" date="2016" name="Nat. Genet.">
        <title>A high-quality carrot genome assembly provides new insights into carotenoid accumulation and asterid genome evolution.</title>
        <authorList>
            <person name="Iorizzo M."/>
            <person name="Ellison S."/>
            <person name="Senalik D."/>
            <person name="Zeng P."/>
            <person name="Satapoomin P."/>
            <person name="Huang J."/>
            <person name="Bowman M."/>
            <person name="Iovene M."/>
            <person name="Sanseverino W."/>
            <person name="Cavagnaro P."/>
            <person name="Yildiz M."/>
            <person name="Macko-Podgorni A."/>
            <person name="Moranska E."/>
            <person name="Grzebelus E."/>
            <person name="Grzebelus D."/>
            <person name="Ashrafi H."/>
            <person name="Zheng Z."/>
            <person name="Cheng S."/>
            <person name="Spooner D."/>
            <person name="Van Deynze A."/>
            <person name="Simon P."/>
        </authorList>
    </citation>
    <scope>NUCLEOTIDE SEQUENCE [LARGE SCALE GENOMIC DNA]</scope>
    <source>
        <tissue evidence="1">Leaf</tissue>
    </source>
</reference>
<organism evidence="1">
    <name type="scientific">Daucus carota subsp. sativus</name>
    <name type="common">Carrot</name>
    <dbReference type="NCBI Taxonomy" id="79200"/>
    <lineage>
        <taxon>Eukaryota</taxon>
        <taxon>Viridiplantae</taxon>
        <taxon>Streptophyta</taxon>
        <taxon>Embryophyta</taxon>
        <taxon>Tracheophyta</taxon>
        <taxon>Spermatophyta</taxon>
        <taxon>Magnoliopsida</taxon>
        <taxon>eudicotyledons</taxon>
        <taxon>Gunneridae</taxon>
        <taxon>Pentapetalae</taxon>
        <taxon>asterids</taxon>
        <taxon>campanulids</taxon>
        <taxon>Apiales</taxon>
        <taxon>Apiaceae</taxon>
        <taxon>Apioideae</taxon>
        <taxon>Scandiceae</taxon>
        <taxon>Daucinae</taxon>
        <taxon>Daucus</taxon>
        <taxon>Daucus sect. Daucus</taxon>
    </lineage>
</organism>
<reference evidence="2" key="2">
    <citation type="submission" date="2022-03" db="EMBL/GenBank/DDBJ databases">
        <title>Draft title - Genomic analysis of global carrot germplasm unveils the trajectory of domestication and the origin of high carotenoid orange carrot.</title>
        <authorList>
            <person name="Iorizzo M."/>
            <person name="Ellison S."/>
            <person name="Senalik D."/>
            <person name="Macko-Podgorni A."/>
            <person name="Grzebelus D."/>
            <person name="Bostan H."/>
            <person name="Rolling W."/>
            <person name="Curaba J."/>
            <person name="Simon P."/>
        </authorList>
    </citation>
    <scope>NUCLEOTIDE SEQUENCE</scope>
    <source>
        <tissue evidence="2">Leaf</tissue>
    </source>
</reference>
<evidence type="ECO:0000313" key="1">
    <source>
        <dbReference type="EMBL" id="KZM94226.1"/>
    </source>
</evidence>
<sequence length="216" mass="24052">MFTWSYHVFLLGYKPKSVRKRKKIAEKENVFGNAANRFSFPLSPLTPNSLGLGNRTILNSTPQNQISTPTTPLSNITNVLGSPLLTNRSTTKTSILEDGGLPNRTIFNKTAQNQISTPRTPLSNITNVLGNPLLTNRSTTNVHFGNGTQESRKNLLSSISSHNGKLKVGDNLTRTGNAVKKRFQETTKNLFPERSSQNEEKTRYLEDDDIGIYLIF</sequence>
<dbReference type="EMBL" id="LNRQ01000005">
    <property type="protein sequence ID" value="KZM94226.1"/>
    <property type="molecule type" value="Genomic_DNA"/>
</dbReference>
<gene>
    <name evidence="1" type="ORF">DCAR_017469</name>
    <name evidence="2" type="ORF">DCAR_0520076</name>
</gene>
<dbReference type="Gramene" id="KZM94226">
    <property type="protein sequence ID" value="KZM94226"/>
    <property type="gene ID" value="DCAR_017469"/>
</dbReference>